<evidence type="ECO:0000256" key="1">
    <source>
        <dbReference type="ARBA" id="ARBA00004123"/>
    </source>
</evidence>
<dbReference type="STRING" id="229535.A0A0M8P3M6"/>
<dbReference type="EMBL" id="LHQQ01000055">
    <property type="protein sequence ID" value="KOS44766.1"/>
    <property type="molecule type" value="Genomic_DNA"/>
</dbReference>
<evidence type="ECO:0000313" key="6">
    <source>
        <dbReference type="EMBL" id="KOS44766.1"/>
    </source>
</evidence>
<dbReference type="AlphaFoldDB" id="A0A0M8P3M6"/>
<accession>A0A0M8P3M6</accession>
<dbReference type="PANTHER" id="PTHR13948:SF3">
    <property type="entry name" value="FI21118P1"/>
    <property type="match status" value="1"/>
</dbReference>
<dbReference type="Pfam" id="PF01585">
    <property type="entry name" value="G-patch"/>
    <property type="match status" value="1"/>
</dbReference>
<protein>
    <recommendedName>
        <fullName evidence="5">G-patch domain-containing protein</fullName>
    </recommendedName>
</protein>
<dbReference type="OrthoDB" id="29221at2759"/>
<evidence type="ECO:0000259" key="5">
    <source>
        <dbReference type="PROSITE" id="PS50174"/>
    </source>
</evidence>
<dbReference type="PROSITE" id="PS50174">
    <property type="entry name" value="G_PATCH"/>
    <property type="match status" value="1"/>
</dbReference>
<dbReference type="Proteomes" id="UP000037696">
    <property type="component" value="Unassembled WGS sequence"/>
</dbReference>
<dbReference type="GO" id="GO:0003723">
    <property type="term" value="F:RNA binding"/>
    <property type="evidence" value="ECO:0007669"/>
    <property type="project" value="UniProtKB-KW"/>
</dbReference>
<dbReference type="GO" id="GO:0000398">
    <property type="term" value="P:mRNA splicing, via spliceosome"/>
    <property type="evidence" value="ECO:0007669"/>
    <property type="project" value="TreeGrafter"/>
</dbReference>
<keyword evidence="7" id="KW-1185">Reference proteome</keyword>
<organism evidence="6 7">
    <name type="scientific">Penicillium nordicum</name>
    <dbReference type="NCBI Taxonomy" id="229535"/>
    <lineage>
        <taxon>Eukaryota</taxon>
        <taxon>Fungi</taxon>
        <taxon>Dikarya</taxon>
        <taxon>Ascomycota</taxon>
        <taxon>Pezizomycotina</taxon>
        <taxon>Eurotiomycetes</taxon>
        <taxon>Eurotiomycetidae</taxon>
        <taxon>Eurotiales</taxon>
        <taxon>Aspergillaceae</taxon>
        <taxon>Penicillium</taxon>
    </lineage>
</organism>
<evidence type="ECO:0000256" key="2">
    <source>
        <dbReference type="ARBA" id="ARBA00022884"/>
    </source>
</evidence>
<comment type="subcellular location">
    <subcellularLocation>
        <location evidence="1">Nucleus</location>
    </subcellularLocation>
</comment>
<reference evidence="6 7" key="1">
    <citation type="submission" date="2015-08" db="EMBL/GenBank/DDBJ databases">
        <title>Genome sequencing of Penicillium nordicum.</title>
        <authorList>
            <person name="Nguyen H.D."/>
            <person name="Seifert K.A."/>
        </authorList>
    </citation>
    <scope>NUCLEOTIDE SEQUENCE [LARGE SCALE GENOMIC DNA]</scope>
    <source>
        <strain evidence="6 7">DAOMC 185683</strain>
    </source>
</reference>
<evidence type="ECO:0000313" key="7">
    <source>
        <dbReference type="Proteomes" id="UP000037696"/>
    </source>
</evidence>
<evidence type="ECO:0000256" key="4">
    <source>
        <dbReference type="SAM" id="MobiDB-lite"/>
    </source>
</evidence>
<dbReference type="InterPro" id="IPR000467">
    <property type="entry name" value="G_patch_dom"/>
</dbReference>
<dbReference type="GO" id="GO:0005634">
    <property type="term" value="C:nucleus"/>
    <property type="evidence" value="ECO:0007669"/>
    <property type="project" value="UniProtKB-SubCell"/>
</dbReference>
<keyword evidence="3" id="KW-0539">Nucleus</keyword>
<name>A0A0M8P3M6_9EURO</name>
<sequence length="200" mass="21577">MANISENESVSRHPSVSAVVTLSPKVALLNVRFLSLFLTFCSSTFSTLQSTSHCTMHFDVHLISLILRGGCFRRSLSIAQDIVQAVPGAPGTPEYRDRAEERRQAFGDNDANTRQRAPEQEEEDETPLQTTSIGASLLNRMGWTEGSGLGAQGTGVTEPIPTEAYAQGVGLGAPGTSAIIQFRDVLRDSGPLDDARERQS</sequence>
<comment type="caution">
    <text evidence="6">The sequence shown here is derived from an EMBL/GenBank/DDBJ whole genome shotgun (WGS) entry which is preliminary data.</text>
</comment>
<gene>
    <name evidence="6" type="ORF">ACN38_g4318</name>
</gene>
<feature type="domain" description="G-patch" evidence="5">
    <location>
        <begin position="130"/>
        <end position="176"/>
    </location>
</feature>
<feature type="region of interest" description="Disordered" evidence="4">
    <location>
        <begin position="102"/>
        <end position="130"/>
    </location>
</feature>
<evidence type="ECO:0000256" key="3">
    <source>
        <dbReference type="ARBA" id="ARBA00023242"/>
    </source>
</evidence>
<feature type="compositionally biased region" description="Basic and acidic residues" evidence="4">
    <location>
        <begin position="102"/>
        <end position="119"/>
    </location>
</feature>
<dbReference type="PANTHER" id="PTHR13948">
    <property type="entry name" value="RNA-BINDING PROTEIN"/>
    <property type="match status" value="1"/>
</dbReference>
<keyword evidence="2" id="KW-0694">RNA-binding</keyword>
<dbReference type="SMART" id="SM00443">
    <property type="entry name" value="G_patch"/>
    <property type="match status" value="1"/>
</dbReference>
<proteinExistence type="predicted"/>